<dbReference type="AlphaFoldDB" id="A0A4P6FVP3"/>
<dbReference type="EMBL" id="CP035491">
    <property type="protein sequence ID" value="QAY74678.1"/>
    <property type="molecule type" value="Genomic_DNA"/>
</dbReference>
<dbReference type="Proteomes" id="UP000291259">
    <property type="component" value="Chromosome"/>
</dbReference>
<sequence length="394" mass="43595">MSVPQAPRVAVVLRHGLNPDRWRERHERGEVVDETPYGYHLAGDEFDLVWSTDHAESGLARRWRSAVRKALGFDLVHVWRNRAIIAGADVVWTHTEREHLAVALLKRLRPNTYRAALLAQSIWLWDDWPDLPAARRALWSRLLPEAWIEVVHSRLNLERSRTAVPGRRTALLPFGTHFATARMDRASAAAGAGAEASARPRVLVIGNDRHRDWPLLVEAAARRPQLDFEILSLADAVRALSWPANATVRSFHQREIVETRYAEADVVAIPLLSNVHVSGCTVAIEARSAGVPVVATDVGGIDDYLEGAVAALVPEGDVDAFVAAIDRFLDAPRPSADDLAEAARAAAEHGIEHLDYVERYAALTRAIFAGEEPPEQASRFERMPRAAARTEATT</sequence>
<dbReference type="Pfam" id="PF13692">
    <property type="entry name" value="Glyco_trans_1_4"/>
    <property type="match status" value="1"/>
</dbReference>
<evidence type="ECO:0000313" key="3">
    <source>
        <dbReference type="Proteomes" id="UP000291259"/>
    </source>
</evidence>
<accession>A0A4P6FVP3</accession>
<keyword evidence="3" id="KW-1185">Reference proteome</keyword>
<feature type="region of interest" description="Disordered" evidence="1">
    <location>
        <begin position="373"/>
        <end position="394"/>
    </location>
</feature>
<dbReference type="Gene3D" id="3.40.50.2000">
    <property type="entry name" value="Glycogen Phosphorylase B"/>
    <property type="match status" value="1"/>
</dbReference>
<gene>
    <name evidence="2" type="ORF">ET445_16405</name>
</gene>
<proteinExistence type="predicted"/>
<dbReference type="KEGG" id="agf:ET445_16405"/>
<dbReference type="RefSeq" id="WP_129192222.1">
    <property type="nucleotide sequence ID" value="NZ_CP035491.1"/>
</dbReference>
<keyword evidence="2" id="KW-0808">Transferase</keyword>
<organism evidence="2 3">
    <name type="scientific">Agromyces protaetiae</name>
    <dbReference type="NCBI Taxonomy" id="2509455"/>
    <lineage>
        <taxon>Bacteria</taxon>
        <taxon>Bacillati</taxon>
        <taxon>Actinomycetota</taxon>
        <taxon>Actinomycetes</taxon>
        <taxon>Micrococcales</taxon>
        <taxon>Microbacteriaceae</taxon>
        <taxon>Agromyces</taxon>
    </lineage>
</organism>
<dbReference type="OrthoDB" id="5116476at2"/>
<name>A0A4P6FVP3_9MICO</name>
<dbReference type="PANTHER" id="PTHR12526:SF590">
    <property type="entry name" value="ALPHA-MALTOSE-1-PHOSPHATE SYNTHASE"/>
    <property type="match status" value="1"/>
</dbReference>
<evidence type="ECO:0000313" key="2">
    <source>
        <dbReference type="EMBL" id="QAY74678.1"/>
    </source>
</evidence>
<dbReference type="SUPFAM" id="SSF53756">
    <property type="entry name" value="UDP-Glycosyltransferase/glycogen phosphorylase"/>
    <property type="match status" value="1"/>
</dbReference>
<reference evidence="2 3" key="1">
    <citation type="submission" date="2019-01" db="EMBL/GenBank/DDBJ databases">
        <title>Genome sequencing of strain FW100M-8.</title>
        <authorList>
            <person name="Heo J."/>
            <person name="Kim S.-J."/>
            <person name="Kim J.-S."/>
            <person name="Hong S.-B."/>
            <person name="Kwon S.-W."/>
        </authorList>
    </citation>
    <scope>NUCLEOTIDE SEQUENCE [LARGE SCALE GENOMIC DNA]</scope>
    <source>
        <strain evidence="2 3">FW100M-8</strain>
    </source>
</reference>
<evidence type="ECO:0000256" key="1">
    <source>
        <dbReference type="SAM" id="MobiDB-lite"/>
    </source>
</evidence>
<protein>
    <submittedName>
        <fullName evidence="2">Glycosyltransferase</fullName>
    </submittedName>
</protein>
<dbReference type="PANTHER" id="PTHR12526">
    <property type="entry name" value="GLYCOSYLTRANSFERASE"/>
    <property type="match status" value="1"/>
</dbReference>
<dbReference type="GO" id="GO:0016757">
    <property type="term" value="F:glycosyltransferase activity"/>
    <property type="evidence" value="ECO:0007669"/>
    <property type="project" value="TreeGrafter"/>
</dbReference>